<proteinExistence type="predicted"/>
<dbReference type="SUPFAM" id="SSF54631">
    <property type="entry name" value="CBS-domain pair"/>
    <property type="match status" value="1"/>
</dbReference>
<accession>A0ABQ2L7L3</accession>
<sequence>MTFIKETTIRPFGVNSSEDHGKMMEGIGMLAAPAPVLSDTATCGETLRLLSERQQEACIVICDAKQRSVGLVMSDAFYIQMNAEYEAEHLYELPVSRLMSLYPLTVDFETSVRVVREWSEARPARTRQEAIIVTREGRFFGVVQPTDL</sequence>
<reference evidence="2" key="1">
    <citation type="journal article" date="2019" name="Int. J. Syst. Evol. Microbiol.">
        <title>The Global Catalogue of Microorganisms (GCM) 10K type strain sequencing project: providing services to taxonomists for standard genome sequencing and annotation.</title>
        <authorList>
            <consortium name="The Broad Institute Genomics Platform"/>
            <consortium name="The Broad Institute Genome Sequencing Center for Infectious Disease"/>
            <person name="Wu L."/>
            <person name="Ma J."/>
        </authorList>
    </citation>
    <scope>NUCLEOTIDE SEQUENCE [LARGE SCALE GENOMIC DNA]</scope>
    <source>
        <strain evidence="2">CGMCC 1.6964</strain>
    </source>
</reference>
<dbReference type="Proteomes" id="UP000606653">
    <property type="component" value="Unassembled WGS sequence"/>
</dbReference>
<name>A0ABQ2L7L3_9BACL</name>
<gene>
    <name evidence="1" type="ORF">GCM10010969_33200</name>
</gene>
<keyword evidence="2" id="KW-1185">Reference proteome</keyword>
<dbReference type="RefSeq" id="WP_018977402.1">
    <property type="nucleotide sequence ID" value="NZ_BMLN01000011.1"/>
</dbReference>
<comment type="caution">
    <text evidence="1">The sequence shown here is derived from an EMBL/GenBank/DDBJ whole genome shotgun (WGS) entry which is preliminary data.</text>
</comment>
<evidence type="ECO:0000313" key="2">
    <source>
        <dbReference type="Proteomes" id="UP000606653"/>
    </source>
</evidence>
<dbReference type="Gene3D" id="3.10.580.10">
    <property type="entry name" value="CBS-domain"/>
    <property type="match status" value="1"/>
</dbReference>
<dbReference type="InterPro" id="IPR046342">
    <property type="entry name" value="CBS_dom_sf"/>
</dbReference>
<dbReference type="EMBL" id="BMLN01000011">
    <property type="protein sequence ID" value="GGO06124.1"/>
    <property type="molecule type" value="Genomic_DNA"/>
</dbReference>
<organism evidence="1 2">
    <name type="scientific">Saccharibacillus kuerlensis</name>
    <dbReference type="NCBI Taxonomy" id="459527"/>
    <lineage>
        <taxon>Bacteria</taxon>
        <taxon>Bacillati</taxon>
        <taxon>Bacillota</taxon>
        <taxon>Bacilli</taxon>
        <taxon>Bacillales</taxon>
        <taxon>Paenibacillaceae</taxon>
        <taxon>Saccharibacillus</taxon>
    </lineage>
</organism>
<protein>
    <recommendedName>
        <fullName evidence="3">CBS domain-containing protein</fullName>
    </recommendedName>
</protein>
<evidence type="ECO:0000313" key="1">
    <source>
        <dbReference type="EMBL" id="GGO06124.1"/>
    </source>
</evidence>
<evidence type="ECO:0008006" key="3">
    <source>
        <dbReference type="Google" id="ProtNLM"/>
    </source>
</evidence>